<dbReference type="GO" id="GO:1904491">
    <property type="term" value="P:protein localization to ciliary transition zone"/>
    <property type="evidence" value="ECO:0007669"/>
    <property type="project" value="TreeGrafter"/>
</dbReference>
<dbReference type="PANTHER" id="PTHR20837">
    <property type="entry name" value="CENTROSOMAL PROTEIN-RELATED"/>
    <property type="match status" value="1"/>
</dbReference>
<accession>A0A183VEI5</accession>
<name>A0A183VEI5_TOXCA</name>
<gene>
    <name evidence="2" type="ORF">TCNE_LOCUS19155</name>
</gene>
<dbReference type="Proteomes" id="UP000050794">
    <property type="component" value="Unassembled WGS sequence"/>
</dbReference>
<dbReference type="GO" id="GO:0035869">
    <property type="term" value="C:ciliary transition zone"/>
    <property type="evidence" value="ECO:0007669"/>
    <property type="project" value="TreeGrafter"/>
</dbReference>
<dbReference type="WBParaSite" id="TCNE_0001915901-mRNA-1">
    <property type="protein sequence ID" value="TCNE_0001915901-mRNA-1"/>
    <property type="gene ID" value="TCNE_0001915901"/>
</dbReference>
<dbReference type="AlphaFoldDB" id="A0A183VEI5"/>
<evidence type="ECO:0000313" key="4">
    <source>
        <dbReference type="WBParaSite" id="TCNE_0001915901-mRNA-1"/>
    </source>
</evidence>
<sequence length="218" mass="24178">MHDYGGVVYARIGTYWHFDKPSYIKVLIAIDPAIIPPSIVSSSAIDSIESEQFLTIGCGDEEEHAILLCCWLLHLNVTAYLLLGSALPEGPEAAYVLAVVGEKLMILNPSDGNCYSSDDPLCPLLHVGTAISKSNIYANIQSRDHPSQMHFDFKVTFFSFYGNMISTLDNEKSITLNWFLLLLLRVKANENSWIPPLPSSPSGIFHQKSSQFDDGFHP</sequence>
<dbReference type="GO" id="GO:1905515">
    <property type="term" value="P:non-motile cilium assembly"/>
    <property type="evidence" value="ECO:0007669"/>
    <property type="project" value="TreeGrafter"/>
</dbReference>
<feature type="domain" description="CEP76/DRC7 peptidase-like" evidence="1">
    <location>
        <begin position="50"/>
        <end position="154"/>
    </location>
</feature>
<dbReference type="Pfam" id="PF24656">
    <property type="entry name" value="CEPT76_peptidase"/>
    <property type="match status" value="1"/>
</dbReference>
<organism evidence="3 4">
    <name type="scientific">Toxocara canis</name>
    <name type="common">Canine roundworm</name>
    <dbReference type="NCBI Taxonomy" id="6265"/>
    <lineage>
        <taxon>Eukaryota</taxon>
        <taxon>Metazoa</taxon>
        <taxon>Ecdysozoa</taxon>
        <taxon>Nematoda</taxon>
        <taxon>Chromadorea</taxon>
        <taxon>Rhabditida</taxon>
        <taxon>Spirurina</taxon>
        <taxon>Ascaridomorpha</taxon>
        <taxon>Ascaridoidea</taxon>
        <taxon>Toxocaridae</taxon>
        <taxon>Toxocara</taxon>
    </lineage>
</organism>
<dbReference type="PANTHER" id="PTHR20837:SF0">
    <property type="entry name" value="COILED-COIL AND C2 DOMAIN-CONTAINING PROTEIN 2A"/>
    <property type="match status" value="1"/>
</dbReference>
<reference evidence="4" key="1">
    <citation type="submission" date="2016-06" db="UniProtKB">
        <authorList>
            <consortium name="WormBaseParasite"/>
        </authorList>
    </citation>
    <scope>IDENTIFICATION</scope>
</reference>
<reference evidence="2 3" key="2">
    <citation type="submission" date="2018-11" db="EMBL/GenBank/DDBJ databases">
        <authorList>
            <consortium name="Pathogen Informatics"/>
        </authorList>
    </citation>
    <scope>NUCLEOTIDE SEQUENCE [LARGE SCALE GENOMIC DNA]</scope>
</reference>
<dbReference type="EMBL" id="UYWY01026475">
    <property type="protein sequence ID" value="VDM50476.1"/>
    <property type="molecule type" value="Genomic_DNA"/>
</dbReference>
<proteinExistence type="predicted"/>
<evidence type="ECO:0000259" key="1">
    <source>
        <dbReference type="Pfam" id="PF24656"/>
    </source>
</evidence>
<dbReference type="InterPro" id="IPR052434">
    <property type="entry name" value="Tectonic-like_complex_comp"/>
</dbReference>
<evidence type="ECO:0000313" key="3">
    <source>
        <dbReference type="Proteomes" id="UP000050794"/>
    </source>
</evidence>
<dbReference type="InterPro" id="IPR056290">
    <property type="entry name" value="CEPT76/DRC7_peptidase-like_dom"/>
</dbReference>
<protein>
    <submittedName>
        <fullName evidence="4">Alpha/beta-Hydrolases superfamily protein</fullName>
    </submittedName>
</protein>
<evidence type="ECO:0000313" key="2">
    <source>
        <dbReference type="EMBL" id="VDM50476.1"/>
    </source>
</evidence>
<keyword evidence="3" id="KW-1185">Reference proteome</keyword>